<evidence type="ECO:0000256" key="4">
    <source>
        <dbReference type="ARBA" id="ARBA00022753"/>
    </source>
</evidence>
<dbReference type="FunFam" id="1.20.1440.200:FF:000001">
    <property type="entry name" value="Vacuolar protein sorting-associated protein 28 homolog"/>
    <property type="match status" value="1"/>
</dbReference>
<evidence type="ECO:0000256" key="5">
    <source>
        <dbReference type="ARBA" id="ARBA00022927"/>
    </source>
</evidence>
<feature type="domain" description="VPS28 N-terminal" evidence="9">
    <location>
        <begin position="238"/>
        <end position="351"/>
    </location>
</feature>
<keyword evidence="3 7" id="KW-0813">Transport</keyword>
<accession>A0A8J9ZED1</accession>
<dbReference type="OrthoDB" id="2671at2759"/>
<dbReference type="EMBL" id="OV696687">
    <property type="protein sequence ID" value="CAH1252884.1"/>
    <property type="molecule type" value="Genomic_DNA"/>
</dbReference>
<protein>
    <recommendedName>
        <fullName evidence="2">Vacuolar protein sorting-associated protein 28 homolog</fullName>
    </recommendedName>
</protein>
<feature type="domain" description="VPS28 C-terminal" evidence="8">
    <location>
        <begin position="355"/>
        <end position="451"/>
    </location>
</feature>
<evidence type="ECO:0000259" key="9">
    <source>
        <dbReference type="PROSITE" id="PS51313"/>
    </source>
</evidence>
<keyword evidence="11" id="KW-1185">Reference proteome</keyword>
<dbReference type="InterPro" id="IPR007143">
    <property type="entry name" value="Vps28"/>
</dbReference>
<dbReference type="Pfam" id="PF03997">
    <property type="entry name" value="VPS28"/>
    <property type="match status" value="1"/>
</dbReference>
<sequence length="451" mass="51900">MFQGVHANPGPAANRPELMEVSCPGTLLGPVIFLAVFDDAVREIPPSVLEWKFVDDLSMAESRHYQQPSIMQEELDNFNHWSEQNHMLLNADKCKVMTFCFMMRPPPPLPLTINGKELENVAVARLLGLLMQADLKWEANVSQMLSKANSRLFLLRGLGTFHLSALDLLKVYTSFVRPVVEYCVPVWNAGLTCMQVTRLERVQKRALRTILRGQYTTYDSALQLTGLETLNDRREDLCRKFANKLNPELLPPTEVKLHRTSRERERYDNQAELFAVINTLQNLEKAYIKDAIRPEEYTAACSKLLAQYKVAFKQVKGDEFQTVEAFMKKYRMNCPAALERIKEDRPITIKDDKGNTSKSIADIVSLFITVMDKLRLEIRAMDEIQPDLRELLETMNRLSSLPPDFEGKTTVSRWLQTFGTMQAHDELDDNQVRQMLFDLESAYNAFNRQLR</sequence>
<dbReference type="FunFam" id="1.20.120.1130:FF:000001">
    <property type="entry name" value="Vacuolar protein sorting-associated protein 28 homolog"/>
    <property type="match status" value="1"/>
</dbReference>
<gene>
    <name evidence="10" type="primary">Hypp1028</name>
    <name evidence="10" type="ORF">BLAG_LOCUS12833</name>
</gene>
<evidence type="ECO:0000256" key="2">
    <source>
        <dbReference type="ARBA" id="ARBA00020968"/>
    </source>
</evidence>
<dbReference type="Proteomes" id="UP000838412">
    <property type="component" value="Chromosome 2"/>
</dbReference>
<proteinExistence type="inferred from homology"/>
<dbReference type="InterPro" id="IPR017898">
    <property type="entry name" value="VPS28_N"/>
</dbReference>
<keyword evidence="4" id="KW-0967">Endosome</keyword>
<comment type="similarity">
    <text evidence="7">Belongs to the VPS28 family.</text>
</comment>
<evidence type="ECO:0000313" key="10">
    <source>
        <dbReference type="EMBL" id="CAH1252884.1"/>
    </source>
</evidence>
<evidence type="ECO:0000313" key="11">
    <source>
        <dbReference type="Proteomes" id="UP000838412"/>
    </source>
</evidence>
<dbReference type="GO" id="GO:0044877">
    <property type="term" value="F:protein-containing complex binding"/>
    <property type="evidence" value="ECO:0007669"/>
    <property type="project" value="TreeGrafter"/>
</dbReference>
<dbReference type="PANTHER" id="PTHR12937:SF0">
    <property type="entry name" value="VACUOLAR PROTEIN SORTING-ASSOCIATED PROTEIN 28 HOMOLOG"/>
    <property type="match status" value="1"/>
</dbReference>
<dbReference type="InterPro" id="IPR037202">
    <property type="entry name" value="ESCRT_assembly_dom"/>
</dbReference>
<evidence type="ECO:0000256" key="1">
    <source>
        <dbReference type="ARBA" id="ARBA00004177"/>
    </source>
</evidence>
<dbReference type="GO" id="GO:0043328">
    <property type="term" value="P:protein transport to vacuole involved in ubiquitin-dependent protein catabolic process via the multivesicular body sorting pathway"/>
    <property type="evidence" value="ECO:0007669"/>
    <property type="project" value="TreeGrafter"/>
</dbReference>
<dbReference type="InterPro" id="IPR037206">
    <property type="entry name" value="VPS28_C_sf"/>
</dbReference>
<dbReference type="PANTHER" id="PTHR12937">
    <property type="entry name" value="VACUOLAR PROTEIN SORTING 28, ISOFORM 2 VPS28"/>
    <property type="match status" value="1"/>
</dbReference>
<evidence type="ECO:0000256" key="3">
    <source>
        <dbReference type="ARBA" id="ARBA00022448"/>
    </source>
</evidence>
<name>A0A8J9ZED1_BRALA</name>
<dbReference type="SUPFAM" id="SSF140427">
    <property type="entry name" value="VPS28 C-terminal domain-like"/>
    <property type="match status" value="1"/>
</dbReference>
<evidence type="ECO:0000256" key="7">
    <source>
        <dbReference type="PROSITE-ProRule" id="PRU00642"/>
    </source>
</evidence>
<dbReference type="PROSITE" id="PS51313">
    <property type="entry name" value="VPS28_N"/>
    <property type="match status" value="1"/>
</dbReference>
<evidence type="ECO:0000259" key="8">
    <source>
        <dbReference type="PROSITE" id="PS51310"/>
    </source>
</evidence>
<dbReference type="GO" id="GO:0000813">
    <property type="term" value="C:ESCRT I complex"/>
    <property type="evidence" value="ECO:0007669"/>
    <property type="project" value="InterPro"/>
</dbReference>
<dbReference type="AlphaFoldDB" id="A0A8J9ZED1"/>
<dbReference type="InterPro" id="IPR038358">
    <property type="entry name" value="VPS28_N_sf"/>
</dbReference>
<organism evidence="10 11">
    <name type="scientific">Branchiostoma lanceolatum</name>
    <name type="common">Common lancelet</name>
    <name type="synonym">Amphioxus lanceolatum</name>
    <dbReference type="NCBI Taxonomy" id="7740"/>
    <lineage>
        <taxon>Eukaryota</taxon>
        <taxon>Metazoa</taxon>
        <taxon>Chordata</taxon>
        <taxon>Cephalochordata</taxon>
        <taxon>Leptocardii</taxon>
        <taxon>Amphioxiformes</taxon>
        <taxon>Branchiostomatidae</taxon>
        <taxon>Branchiostoma</taxon>
    </lineage>
</organism>
<comment type="subcellular location">
    <subcellularLocation>
        <location evidence="1">Endosome</location>
    </subcellularLocation>
</comment>
<dbReference type="PROSITE" id="PS51310">
    <property type="entry name" value="VPS28_C"/>
    <property type="match status" value="1"/>
</dbReference>
<dbReference type="Gene3D" id="1.20.120.1130">
    <property type="match status" value="1"/>
</dbReference>
<evidence type="ECO:0000256" key="6">
    <source>
        <dbReference type="ARBA" id="ARBA00062290"/>
    </source>
</evidence>
<comment type="subunit">
    <text evidence="6">Component of the ESCRT-I complex (endosomal sorting complex required for transport I) which consists of TSG101, VPS28, a VPS37 protein (VPS37A to -D) and MVB12A or MVB12B in a 1:1:1:1 stoichiometry. Interacts with TSG101, VPS37B, VPS37C, MVB12A and MVB12B. Component of an ESCRT-I complex (endosomal sorting complex required for transport I) which consists of TSG101, VPS28, VPS37A and UBAP1 in a 1:1:1:1 stoichiometry. Interacts with VPS36; the interaction mediates the association with the ESCRT-II complex. Interacts with SNF8 and VPS25. Interacts with CEP55.</text>
</comment>
<reference evidence="10" key="1">
    <citation type="submission" date="2022-01" db="EMBL/GenBank/DDBJ databases">
        <authorList>
            <person name="Braso-Vives M."/>
        </authorList>
    </citation>
    <scope>NUCLEOTIDE SEQUENCE</scope>
</reference>
<keyword evidence="5 7" id="KW-0653">Protein transport</keyword>
<dbReference type="SUPFAM" id="SSF140111">
    <property type="entry name" value="Endosomal sorting complex assembly domain"/>
    <property type="match status" value="1"/>
</dbReference>
<dbReference type="Gene3D" id="1.20.1440.200">
    <property type="match status" value="1"/>
</dbReference>
<dbReference type="InterPro" id="IPR017899">
    <property type="entry name" value="VPS28_C"/>
</dbReference>